<evidence type="ECO:0000256" key="5">
    <source>
        <dbReference type="PIRSR" id="PIRSR000102-2"/>
    </source>
</evidence>
<dbReference type="InterPro" id="IPR036291">
    <property type="entry name" value="NAD(P)-bd_dom_sf"/>
</dbReference>
<proteinExistence type="inferred from homology"/>
<dbReference type="GO" id="GO:0030060">
    <property type="term" value="F:L-malate dehydrogenase (NAD+) activity"/>
    <property type="evidence" value="ECO:0007669"/>
    <property type="project" value="UniProtKB-EC"/>
</dbReference>
<evidence type="ECO:0000259" key="8">
    <source>
        <dbReference type="Pfam" id="PF00056"/>
    </source>
</evidence>
<dbReference type="SUPFAM" id="SSF51735">
    <property type="entry name" value="NAD(P)-binding Rossmann-fold domains"/>
    <property type="match status" value="1"/>
</dbReference>
<feature type="binding site" evidence="6">
    <location>
        <position position="97"/>
    </location>
    <ligand>
        <name>NAD(+)</name>
        <dbReference type="ChEBI" id="CHEBI:57540"/>
    </ligand>
</feature>
<dbReference type="InterPro" id="IPR015955">
    <property type="entry name" value="Lactate_DH/Glyco_Ohase_4_C"/>
</dbReference>
<dbReference type="GO" id="GO:0006089">
    <property type="term" value="P:lactate metabolic process"/>
    <property type="evidence" value="ECO:0007669"/>
    <property type="project" value="TreeGrafter"/>
</dbReference>
<comment type="similarity">
    <text evidence="7">Belongs to the LDH/MDH superfamily.</text>
</comment>
<feature type="binding site" evidence="5">
    <location>
        <position position="84"/>
    </location>
    <ligand>
        <name>substrate</name>
    </ligand>
</feature>
<keyword evidence="2 7" id="KW-0560">Oxidoreductase</keyword>
<dbReference type="AlphaFoldDB" id="A0A6S6S728"/>
<accession>A0A6S6S728</accession>
<dbReference type="InterPro" id="IPR011275">
    <property type="entry name" value="Malate_DH_type3"/>
</dbReference>
<gene>
    <name evidence="10" type="ORF">HELGO_WM30455</name>
</gene>
<sequence>MKNRKVGIIGAGAVGATAAYSLAMMGTCNEIVLFDIAEGIAQGKAIDIAQATHYAPQPTIISAAATPAEVKDCDIVVITAGVPRKGDMTREDLLMINAKIIKSVTEDVMKHSPNAVIISVSNPLDVMTYAIHKITGWKSNRIIGMAGALDGSRMAYQIYKKLGYGAGQTGTLVIGDHGKNMIPLPHKVQVGDVPTTDLLNDDAFEDIIERTKNGGAEIVKYLGTSGYYGPGRAIAHMVEAILNDSKTVISCSVLLNGEYGYSNITVGVPVVLGKNGLEEIIQMTLSTKTKEKFKASVESIQEGIDILEKNTFFDS</sequence>
<dbReference type="CDD" id="cd01339">
    <property type="entry name" value="LDH-like_MDH"/>
    <property type="match status" value="1"/>
</dbReference>
<evidence type="ECO:0000256" key="6">
    <source>
        <dbReference type="PIRSR" id="PIRSR000102-3"/>
    </source>
</evidence>
<dbReference type="PRINTS" id="PR00086">
    <property type="entry name" value="LLDHDRGNASE"/>
</dbReference>
<dbReference type="Gene3D" id="3.40.50.720">
    <property type="entry name" value="NAD(P)-binding Rossmann-like Domain"/>
    <property type="match status" value="1"/>
</dbReference>
<feature type="domain" description="Lactate/malate dehydrogenase C-terminal" evidence="9">
    <location>
        <begin position="149"/>
        <end position="305"/>
    </location>
</feature>
<organism evidence="10">
    <name type="scientific">uncultured Sulfurovum sp</name>
    <dbReference type="NCBI Taxonomy" id="269237"/>
    <lineage>
        <taxon>Bacteria</taxon>
        <taxon>Pseudomonadati</taxon>
        <taxon>Campylobacterota</taxon>
        <taxon>Epsilonproteobacteria</taxon>
        <taxon>Campylobacterales</taxon>
        <taxon>Sulfurovaceae</taxon>
        <taxon>Sulfurovum</taxon>
        <taxon>environmental samples</taxon>
    </lineage>
</organism>
<keyword evidence="1" id="KW-0816">Tricarboxylic acid cycle</keyword>
<evidence type="ECO:0000256" key="3">
    <source>
        <dbReference type="ARBA" id="ARBA00023027"/>
    </source>
</evidence>
<dbReference type="FunFam" id="3.40.50.720:FF:000018">
    <property type="entry name" value="Malate dehydrogenase"/>
    <property type="match status" value="1"/>
</dbReference>
<feature type="binding site" evidence="6">
    <location>
        <position position="35"/>
    </location>
    <ligand>
        <name>NAD(+)</name>
        <dbReference type="ChEBI" id="CHEBI:57540"/>
    </ligand>
</feature>
<dbReference type="PANTHER" id="PTHR43128:SF16">
    <property type="entry name" value="L-LACTATE DEHYDROGENASE"/>
    <property type="match status" value="1"/>
</dbReference>
<evidence type="ECO:0000256" key="2">
    <source>
        <dbReference type="ARBA" id="ARBA00023002"/>
    </source>
</evidence>
<dbReference type="EC" id="1.1.1.37" evidence="10"/>
<feature type="domain" description="Lactate/malate dehydrogenase N-terminal" evidence="8">
    <location>
        <begin position="5"/>
        <end position="144"/>
    </location>
</feature>
<keyword evidence="3 6" id="KW-0520">NAD</keyword>
<dbReference type="PANTHER" id="PTHR43128">
    <property type="entry name" value="L-2-HYDROXYCARBOXYLATE DEHYDROGENASE (NAD(P)(+))"/>
    <property type="match status" value="1"/>
</dbReference>
<evidence type="ECO:0000259" key="9">
    <source>
        <dbReference type="Pfam" id="PF02866"/>
    </source>
</evidence>
<dbReference type="Pfam" id="PF00056">
    <property type="entry name" value="Ldh_1_N"/>
    <property type="match status" value="1"/>
</dbReference>
<evidence type="ECO:0000256" key="7">
    <source>
        <dbReference type="RuleBase" id="RU003369"/>
    </source>
</evidence>
<dbReference type="NCBIfam" id="NF004863">
    <property type="entry name" value="PRK06223.1"/>
    <property type="match status" value="1"/>
</dbReference>
<feature type="active site" description="Proton acceptor" evidence="4">
    <location>
        <position position="177"/>
    </location>
</feature>
<protein>
    <submittedName>
        <fullName evidence="10">Malate dehydrogenase (EC)</fullName>
        <ecNumber evidence="10">1.1.1.37</ecNumber>
    </submittedName>
</protein>
<feature type="binding site" evidence="5">
    <location>
        <position position="153"/>
    </location>
    <ligand>
        <name>substrate</name>
    </ligand>
</feature>
<feature type="binding site" evidence="6">
    <location>
        <begin position="10"/>
        <end position="15"/>
    </location>
    <ligand>
        <name>NAD(+)</name>
        <dbReference type="ChEBI" id="CHEBI:57540"/>
    </ligand>
</feature>
<dbReference type="SUPFAM" id="SSF56327">
    <property type="entry name" value="LDH C-terminal domain-like"/>
    <property type="match status" value="1"/>
</dbReference>
<dbReference type="InterPro" id="IPR001557">
    <property type="entry name" value="L-lactate/malate_DH"/>
</dbReference>
<dbReference type="GO" id="GO:0006099">
    <property type="term" value="P:tricarboxylic acid cycle"/>
    <property type="evidence" value="ECO:0007669"/>
    <property type="project" value="UniProtKB-KW"/>
</dbReference>
<evidence type="ECO:0000256" key="1">
    <source>
        <dbReference type="ARBA" id="ARBA00022532"/>
    </source>
</evidence>
<dbReference type="GO" id="GO:0004459">
    <property type="term" value="F:L-lactate dehydrogenase (NAD+) activity"/>
    <property type="evidence" value="ECO:0007669"/>
    <property type="project" value="TreeGrafter"/>
</dbReference>
<dbReference type="PIRSF" id="PIRSF000102">
    <property type="entry name" value="Lac_mal_DH"/>
    <property type="match status" value="1"/>
</dbReference>
<feature type="binding site" evidence="5">
    <location>
        <position position="90"/>
    </location>
    <ligand>
        <name>substrate</name>
    </ligand>
</feature>
<feature type="binding site" evidence="6">
    <location>
        <begin position="120"/>
        <end position="122"/>
    </location>
    <ligand>
        <name>NAD(+)</name>
        <dbReference type="ChEBI" id="CHEBI:57540"/>
    </ligand>
</feature>
<dbReference type="EMBL" id="CACVAX010000010">
    <property type="protein sequence ID" value="CAA6804171.1"/>
    <property type="molecule type" value="Genomic_DNA"/>
</dbReference>
<dbReference type="Pfam" id="PF02866">
    <property type="entry name" value="Ldh_1_C"/>
    <property type="match status" value="1"/>
</dbReference>
<reference evidence="10" key="1">
    <citation type="submission" date="2020-01" db="EMBL/GenBank/DDBJ databases">
        <authorList>
            <person name="Meier V. D."/>
            <person name="Meier V D."/>
        </authorList>
    </citation>
    <scope>NUCLEOTIDE SEQUENCE</scope>
    <source>
        <strain evidence="10">HLG_WM_MAG_04</strain>
    </source>
</reference>
<dbReference type="InterPro" id="IPR001236">
    <property type="entry name" value="Lactate/malate_DH_N"/>
</dbReference>
<evidence type="ECO:0000256" key="4">
    <source>
        <dbReference type="PIRSR" id="PIRSR000102-1"/>
    </source>
</evidence>
<evidence type="ECO:0000313" key="10">
    <source>
        <dbReference type="EMBL" id="CAA6804171.1"/>
    </source>
</evidence>
<dbReference type="Gene3D" id="3.90.110.10">
    <property type="entry name" value="Lactate dehydrogenase/glycoside hydrolase, family 4, C-terminal"/>
    <property type="match status" value="1"/>
</dbReference>
<dbReference type="InterPro" id="IPR022383">
    <property type="entry name" value="Lactate/malate_DH_C"/>
</dbReference>
<name>A0A6S6S728_9BACT</name>
<feature type="binding site" evidence="5">
    <location>
        <position position="122"/>
    </location>
    <ligand>
        <name>substrate</name>
    </ligand>
</feature>